<dbReference type="PANTHER" id="PTHR10133">
    <property type="entry name" value="DNA POLYMERASE I"/>
    <property type="match status" value="1"/>
</dbReference>
<dbReference type="GO" id="GO:0003887">
    <property type="term" value="F:DNA-directed DNA polymerase activity"/>
    <property type="evidence" value="ECO:0007669"/>
    <property type="project" value="UniProtKB-KW"/>
</dbReference>
<dbReference type="PRINTS" id="PR00868">
    <property type="entry name" value="DNAPOLI"/>
</dbReference>
<dbReference type="InterPro" id="IPR001098">
    <property type="entry name" value="DNA-dir_DNA_pol_A_palm_dom"/>
</dbReference>
<dbReference type="AlphaFoldDB" id="A0A8J8AWX8"/>
<evidence type="ECO:0000256" key="5">
    <source>
        <dbReference type="ARBA" id="ARBA00022679"/>
    </source>
</evidence>
<dbReference type="InterPro" id="IPR019760">
    <property type="entry name" value="DNA-dir_DNA_pol_A_CS"/>
</dbReference>
<sequence>MALLWDIETDGLLEQVTRLHCITIHDTESGRWYRSSPDGRGPVQPGDLRVTHEEALAILAAGELIVGHNIIAYDIPVLRKLYPEWSPTGVVRDTLTISRLIWTNLQEKDGKFRKRYPDMPGYLVGGHSLEAWGWRLGEWKGDYSKEMKEKGLDPWAEWNVSMDDYCRQDVQVTLKLWALILSKDYSEEAIQLEHDVAPILLRQEHYGFGFNEAAAEELVLRLTKRRLEIEADLQVAFPPWQAKDGKPLIPKRDNKAKGYVKGVPFQKWKTVIFNPASRAHIEDRLKAKYGWKPKEFTDNGSAKIDEKVLKALKYPESALLCEYLLLEKRLGQVSDGKQAWLKVVRKGRIHGRVNQNGAVTGRMTHMAPNVAQVPKCGVPYGSDCRGLFGPANRIVNGIRKVLVGADASGLELRCLAHYMAKWDHGEYAKVILEGDIHTVNQTAAGLPTRDNAKTFIYAFLYGAGDQKIGSIIGKGRAAGKALKQTFLKGLPALGKLLAAVESSTKRGYLRGLDGRHLHVRSAHSALNTLLQSAGALVMKKALVILDSRLQARGYVPGEHYEFCANVHDEWQIECNEDIAEEIGRAARAAIRAAGDHFGFRCPLDGEHKVGSTWAETH</sequence>
<dbReference type="InterPro" id="IPR043502">
    <property type="entry name" value="DNA/RNA_pol_sf"/>
</dbReference>
<comment type="catalytic activity">
    <reaction evidence="10">
        <text>DNA(n) + a 2'-deoxyribonucleoside 5'-triphosphate = DNA(n+1) + diphosphate</text>
        <dbReference type="Rhea" id="RHEA:22508"/>
        <dbReference type="Rhea" id="RHEA-COMP:17339"/>
        <dbReference type="Rhea" id="RHEA-COMP:17340"/>
        <dbReference type="ChEBI" id="CHEBI:33019"/>
        <dbReference type="ChEBI" id="CHEBI:61560"/>
        <dbReference type="ChEBI" id="CHEBI:173112"/>
        <dbReference type="EC" id="2.7.7.7"/>
    </reaction>
</comment>
<evidence type="ECO:0000313" key="12">
    <source>
        <dbReference type="EMBL" id="MBR0561455.1"/>
    </source>
</evidence>
<evidence type="ECO:0000256" key="1">
    <source>
        <dbReference type="ARBA" id="ARBA00007705"/>
    </source>
</evidence>
<keyword evidence="8" id="KW-0239">DNA-directed DNA polymerase</keyword>
<evidence type="ECO:0000256" key="2">
    <source>
        <dbReference type="ARBA" id="ARBA00011541"/>
    </source>
</evidence>
<dbReference type="EMBL" id="JAGQFT010000010">
    <property type="protein sequence ID" value="MBR0561455.1"/>
    <property type="molecule type" value="Genomic_DNA"/>
</dbReference>
<evidence type="ECO:0000256" key="8">
    <source>
        <dbReference type="ARBA" id="ARBA00022932"/>
    </source>
</evidence>
<dbReference type="Gene3D" id="3.30.70.370">
    <property type="match status" value="2"/>
</dbReference>
<dbReference type="GO" id="GO:0006302">
    <property type="term" value="P:double-strand break repair"/>
    <property type="evidence" value="ECO:0007669"/>
    <property type="project" value="TreeGrafter"/>
</dbReference>
<dbReference type="SUPFAM" id="SSF53098">
    <property type="entry name" value="Ribonuclease H-like"/>
    <property type="match status" value="1"/>
</dbReference>
<gene>
    <name evidence="13" type="ORF">KB893_011125</name>
    <name evidence="12" type="ORF">KB893_02800</name>
</gene>
<dbReference type="EMBL" id="JAGQFT020000006">
    <property type="protein sequence ID" value="MBS7457680.1"/>
    <property type="molecule type" value="Genomic_DNA"/>
</dbReference>
<keyword evidence="6" id="KW-0548">Nucleotidyltransferase</keyword>
<keyword evidence="5" id="KW-0808">Transferase</keyword>
<evidence type="ECO:0000256" key="4">
    <source>
        <dbReference type="ARBA" id="ARBA00020311"/>
    </source>
</evidence>
<dbReference type="Gene3D" id="3.30.420.10">
    <property type="entry name" value="Ribonuclease H-like superfamily/Ribonuclease H"/>
    <property type="match status" value="1"/>
</dbReference>
<dbReference type="InterPro" id="IPR002298">
    <property type="entry name" value="DNA_polymerase_A"/>
</dbReference>
<name>A0A8J8AWX8_9GAMM</name>
<evidence type="ECO:0000313" key="13">
    <source>
        <dbReference type="EMBL" id="MBS7457680.1"/>
    </source>
</evidence>
<feature type="domain" description="DNA-directed DNA polymerase family A palm" evidence="11">
    <location>
        <begin position="381"/>
        <end position="578"/>
    </location>
</feature>
<dbReference type="InterPro" id="IPR012337">
    <property type="entry name" value="RNaseH-like_sf"/>
</dbReference>
<proteinExistence type="inferred from homology"/>
<dbReference type="Pfam" id="PF00476">
    <property type="entry name" value="DNA_pol_A"/>
    <property type="match status" value="1"/>
</dbReference>
<dbReference type="GO" id="GO:0003677">
    <property type="term" value="F:DNA binding"/>
    <property type="evidence" value="ECO:0007669"/>
    <property type="project" value="UniProtKB-KW"/>
</dbReference>
<dbReference type="GO" id="GO:0006261">
    <property type="term" value="P:DNA-templated DNA replication"/>
    <property type="evidence" value="ECO:0007669"/>
    <property type="project" value="InterPro"/>
</dbReference>
<evidence type="ECO:0000259" key="11">
    <source>
        <dbReference type="SMART" id="SM00482"/>
    </source>
</evidence>
<comment type="subunit">
    <text evidence="2">Single-chain monomer with multiple functions.</text>
</comment>
<dbReference type="PROSITE" id="PS00447">
    <property type="entry name" value="DNA_POLYMERASE_A"/>
    <property type="match status" value="1"/>
</dbReference>
<dbReference type="SUPFAM" id="SSF56672">
    <property type="entry name" value="DNA/RNA polymerases"/>
    <property type="match status" value="1"/>
</dbReference>
<keyword evidence="14" id="KW-1185">Reference proteome</keyword>
<protein>
    <recommendedName>
        <fullName evidence="4">DNA polymerase I</fullName>
        <ecNumber evidence="3">2.7.7.7</ecNumber>
    </recommendedName>
</protein>
<evidence type="ECO:0000256" key="9">
    <source>
        <dbReference type="ARBA" id="ARBA00023125"/>
    </source>
</evidence>
<evidence type="ECO:0000256" key="6">
    <source>
        <dbReference type="ARBA" id="ARBA00022695"/>
    </source>
</evidence>
<comment type="similarity">
    <text evidence="1">Belongs to the DNA polymerase type-A family.</text>
</comment>
<evidence type="ECO:0000256" key="7">
    <source>
        <dbReference type="ARBA" id="ARBA00022705"/>
    </source>
</evidence>
<reference evidence="13 14" key="1">
    <citation type="journal article" date="2021" name="Microbiol. Resour. Announc.">
        <title>Draft Genome Sequence of Coralloluteibacterium stylophorae LMG 29479T.</title>
        <authorList>
            <person name="Karlyshev A.V."/>
            <person name="Kudryashova E.B."/>
            <person name="Ariskina E.V."/>
            <person name="Conroy A.P."/>
            <person name="Abidueva E.Y."/>
        </authorList>
    </citation>
    <scope>NUCLEOTIDE SEQUENCE [LARGE SCALE GENOMIC DNA]</scope>
    <source>
        <strain evidence="13 14">LMG 29479</strain>
    </source>
</reference>
<dbReference type="InterPro" id="IPR036397">
    <property type="entry name" value="RNaseH_sf"/>
</dbReference>
<dbReference type="Proteomes" id="UP000675747">
    <property type="component" value="Unassembled WGS sequence"/>
</dbReference>
<evidence type="ECO:0000313" key="14">
    <source>
        <dbReference type="Proteomes" id="UP000675747"/>
    </source>
</evidence>
<dbReference type="PANTHER" id="PTHR10133:SF27">
    <property type="entry name" value="DNA POLYMERASE NU"/>
    <property type="match status" value="1"/>
</dbReference>
<keyword evidence="9" id="KW-0238">DNA-binding</keyword>
<dbReference type="EC" id="2.7.7.7" evidence="3"/>
<organism evidence="12">
    <name type="scientific">Coralloluteibacterium stylophorae</name>
    <dbReference type="NCBI Taxonomy" id="1776034"/>
    <lineage>
        <taxon>Bacteria</taxon>
        <taxon>Pseudomonadati</taxon>
        <taxon>Pseudomonadota</taxon>
        <taxon>Gammaproteobacteria</taxon>
        <taxon>Lysobacterales</taxon>
        <taxon>Lysobacteraceae</taxon>
        <taxon>Coralloluteibacterium</taxon>
    </lineage>
</organism>
<dbReference type="RefSeq" id="WP_211925423.1">
    <property type="nucleotide sequence ID" value="NZ_JAGQFT020000006.1"/>
</dbReference>
<keyword evidence="7" id="KW-0235">DNA replication</keyword>
<evidence type="ECO:0000256" key="10">
    <source>
        <dbReference type="ARBA" id="ARBA00049244"/>
    </source>
</evidence>
<comment type="caution">
    <text evidence="12">The sequence shown here is derived from an EMBL/GenBank/DDBJ whole genome shotgun (WGS) entry which is preliminary data.</text>
</comment>
<evidence type="ECO:0000256" key="3">
    <source>
        <dbReference type="ARBA" id="ARBA00012417"/>
    </source>
</evidence>
<dbReference type="Gene3D" id="1.20.1060.10">
    <property type="entry name" value="Taq DNA Polymerase, Chain T, domain 4"/>
    <property type="match status" value="1"/>
</dbReference>
<dbReference type="SMART" id="SM00482">
    <property type="entry name" value="POLAc"/>
    <property type="match status" value="1"/>
</dbReference>
<accession>A0A8J8AWX8</accession>
<reference evidence="12" key="2">
    <citation type="submission" date="2021-04" db="EMBL/GenBank/DDBJ databases">
        <authorList>
            <person name="Karlyshev A.V."/>
        </authorList>
    </citation>
    <scope>NUCLEOTIDE SEQUENCE</scope>
    <source>
        <strain evidence="12">LMG 29479</strain>
    </source>
</reference>